<dbReference type="InterPro" id="IPR039420">
    <property type="entry name" value="WalR-like"/>
</dbReference>
<dbReference type="EMBL" id="AP021881">
    <property type="protein sequence ID" value="BBO99375.1"/>
    <property type="molecule type" value="Genomic_DNA"/>
</dbReference>
<dbReference type="PROSITE" id="PS50043">
    <property type="entry name" value="HTH_LUXR_2"/>
    <property type="match status" value="1"/>
</dbReference>
<dbReference type="GO" id="GO:0006355">
    <property type="term" value="P:regulation of DNA-templated transcription"/>
    <property type="evidence" value="ECO:0007669"/>
    <property type="project" value="InterPro"/>
</dbReference>
<dbReference type="InterPro" id="IPR011006">
    <property type="entry name" value="CheY-like_superfamily"/>
</dbReference>
<dbReference type="InterPro" id="IPR016032">
    <property type="entry name" value="Sig_transdc_resp-reg_C-effctor"/>
</dbReference>
<keyword evidence="1" id="KW-0238">DNA-binding</keyword>
<proteinExistence type="predicted"/>
<sequence length="271" mass="30588">METLAEQPKSTQVQINPVRVLVLANHDFYVEGILGILSRSSEIGLARCERPNGDCKKILAQFRPDVLLVDRRVVPDEPGSLIKQFREGAPDGGAIVFGQGMQDFLLIKLVRAGFDGYLRDSMTAEDVVNSILAVSRGEIWVERHIAARLVRNSRQIEDIIQESIDAIKKILTSREAEVFRYVLDGLSTKEIANEMHLSEQSVKLYLSNLFKKFDVNNRAQLILLAFQRVCPVNNVLKLFRMSMDKHRIDRGETAIIPDPLDVLFDAAKEES</sequence>
<dbReference type="InterPro" id="IPR000792">
    <property type="entry name" value="Tscrpt_reg_LuxR_C"/>
</dbReference>
<dbReference type="PANTHER" id="PTHR43214">
    <property type="entry name" value="TWO-COMPONENT RESPONSE REGULATOR"/>
    <property type="match status" value="1"/>
</dbReference>
<dbReference type="CDD" id="cd06170">
    <property type="entry name" value="LuxR_C_like"/>
    <property type="match status" value="1"/>
</dbReference>
<organism evidence="3 4">
    <name type="scientific">Sulfuriferula nivalis</name>
    <dbReference type="NCBI Taxonomy" id="2675298"/>
    <lineage>
        <taxon>Bacteria</taxon>
        <taxon>Pseudomonadati</taxon>
        <taxon>Pseudomonadota</taxon>
        <taxon>Betaproteobacteria</taxon>
        <taxon>Nitrosomonadales</taxon>
        <taxon>Sulfuricellaceae</taxon>
        <taxon>Sulfuriferula</taxon>
    </lineage>
</organism>
<accession>A0A809RCJ7</accession>
<evidence type="ECO:0000256" key="1">
    <source>
        <dbReference type="ARBA" id="ARBA00023125"/>
    </source>
</evidence>
<dbReference type="PRINTS" id="PR00038">
    <property type="entry name" value="HTHLUXR"/>
</dbReference>
<dbReference type="SUPFAM" id="SSF46894">
    <property type="entry name" value="C-terminal effector domain of the bipartite response regulators"/>
    <property type="match status" value="1"/>
</dbReference>
<name>A0A809RCJ7_9PROT</name>
<dbReference type="AlphaFoldDB" id="A0A809RCJ7"/>
<reference evidence="4" key="1">
    <citation type="submission" date="2019-11" db="EMBL/GenBank/DDBJ databases">
        <title>Isolation and characterization of a novel species in the genus Sulfuriferula.</title>
        <authorList>
            <person name="Mochizuki J."/>
            <person name="Kojima H."/>
            <person name="Fukui M."/>
        </authorList>
    </citation>
    <scope>NUCLEOTIDE SEQUENCE [LARGE SCALE GENOMIC DNA]</scope>
    <source>
        <strain evidence="4">SGTM</strain>
    </source>
</reference>
<dbReference type="KEGG" id="sniv:SFSGTM_00840"/>
<evidence type="ECO:0000259" key="2">
    <source>
        <dbReference type="PROSITE" id="PS50043"/>
    </source>
</evidence>
<gene>
    <name evidence="3" type="ORF">SFSGTM_00840</name>
</gene>
<feature type="domain" description="HTH luxR-type" evidence="2">
    <location>
        <begin position="164"/>
        <end position="229"/>
    </location>
</feature>
<dbReference type="PROSITE" id="PS00622">
    <property type="entry name" value="HTH_LUXR_1"/>
    <property type="match status" value="1"/>
</dbReference>
<keyword evidence="4" id="KW-1185">Reference proteome</keyword>
<dbReference type="Proteomes" id="UP000463939">
    <property type="component" value="Chromosome"/>
</dbReference>
<dbReference type="SUPFAM" id="SSF52172">
    <property type="entry name" value="CheY-like"/>
    <property type="match status" value="1"/>
</dbReference>
<evidence type="ECO:0000313" key="3">
    <source>
        <dbReference type="EMBL" id="BBO99375.1"/>
    </source>
</evidence>
<dbReference type="RefSeq" id="WP_162083437.1">
    <property type="nucleotide sequence ID" value="NZ_AP021881.1"/>
</dbReference>
<dbReference type="Pfam" id="PF00196">
    <property type="entry name" value="GerE"/>
    <property type="match status" value="1"/>
</dbReference>
<protein>
    <recommendedName>
        <fullName evidence="2">HTH luxR-type domain-containing protein</fullName>
    </recommendedName>
</protein>
<evidence type="ECO:0000313" key="4">
    <source>
        <dbReference type="Proteomes" id="UP000463939"/>
    </source>
</evidence>
<dbReference type="PANTHER" id="PTHR43214:SF38">
    <property type="entry name" value="NITRATE_NITRITE RESPONSE REGULATOR PROTEIN NARL"/>
    <property type="match status" value="1"/>
</dbReference>
<dbReference type="SMART" id="SM00421">
    <property type="entry name" value="HTH_LUXR"/>
    <property type="match status" value="1"/>
</dbReference>
<dbReference type="GO" id="GO:0003677">
    <property type="term" value="F:DNA binding"/>
    <property type="evidence" value="ECO:0007669"/>
    <property type="project" value="UniProtKB-KW"/>
</dbReference>
<dbReference type="Gene3D" id="3.40.50.2300">
    <property type="match status" value="1"/>
</dbReference>